<evidence type="ECO:0000313" key="3">
    <source>
        <dbReference type="Proteomes" id="UP000294887"/>
    </source>
</evidence>
<evidence type="ECO:0000313" key="2">
    <source>
        <dbReference type="EMBL" id="TCJ89300.1"/>
    </source>
</evidence>
<keyword evidence="1" id="KW-0472">Membrane</keyword>
<dbReference type="OrthoDB" id="9811032at2"/>
<reference evidence="2 3" key="1">
    <citation type="submission" date="2019-03" db="EMBL/GenBank/DDBJ databases">
        <title>Genomic Encyclopedia of Type Strains, Phase IV (KMG-IV): sequencing the most valuable type-strain genomes for metagenomic binning, comparative biology and taxonomic classification.</title>
        <authorList>
            <person name="Goeker M."/>
        </authorList>
    </citation>
    <scope>NUCLEOTIDE SEQUENCE [LARGE SCALE GENOMIC DNA]</scope>
    <source>
        <strain evidence="2 3">DSM 24830</strain>
    </source>
</reference>
<feature type="transmembrane region" description="Helical" evidence="1">
    <location>
        <begin position="76"/>
        <end position="96"/>
    </location>
</feature>
<evidence type="ECO:0000256" key="1">
    <source>
        <dbReference type="SAM" id="Phobius"/>
    </source>
</evidence>
<name>A0A4R1F6T4_9GAMM</name>
<dbReference type="EMBL" id="SMFQ01000002">
    <property type="protein sequence ID" value="TCJ89300.1"/>
    <property type="molecule type" value="Genomic_DNA"/>
</dbReference>
<dbReference type="Proteomes" id="UP000294887">
    <property type="component" value="Unassembled WGS sequence"/>
</dbReference>
<dbReference type="RefSeq" id="WP_131904935.1">
    <property type="nucleotide sequence ID" value="NZ_BAAAFU010000008.1"/>
</dbReference>
<keyword evidence="1" id="KW-0812">Transmembrane</keyword>
<feature type="transmembrane region" description="Helical" evidence="1">
    <location>
        <begin position="108"/>
        <end position="130"/>
    </location>
</feature>
<keyword evidence="3" id="KW-1185">Reference proteome</keyword>
<gene>
    <name evidence="2" type="ORF">EV695_1163</name>
</gene>
<dbReference type="AlphaFoldDB" id="A0A4R1F6T4"/>
<keyword evidence="1" id="KW-1133">Transmembrane helix</keyword>
<comment type="caution">
    <text evidence="2">The sequence shown here is derived from an EMBL/GenBank/DDBJ whole genome shotgun (WGS) entry which is preliminary data.</text>
</comment>
<protein>
    <submittedName>
        <fullName evidence="2">Uncharacterized protein</fullName>
    </submittedName>
</protein>
<feature type="transmembrane region" description="Helical" evidence="1">
    <location>
        <begin position="46"/>
        <end position="64"/>
    </location>
</feature>
<accession>A0A4R1F6T4</accession>
<proteinExistence type="predicted"/>
<organism evidence="2 3">
    <name type="scientific">Cocleimonas flava</name>
    <dbReference type="NCBI Taxonomy" id="634765"/>
    <lineage>
        <taxon>Bacteria</taxon>
        <taxon>Pseudomonadati</taxon>
        <taxon>Pseudomonadota</taxon>
        <taxon>Gammaproteobacteria</taxon>
        <taxon>Thiotrichales</taxon>
        <taxon>Thiotrichaceae</taxon>
        <taxon>Cocleimonas</taxon>
    </lineage>
</organism>
<sequence length="140" mass="15801">MFIFKIFPLFAFLLIAFWGLHQIGYFPERLNHVLFHVGLPSGSVWKPTWSDVVTLTGLITLYIEIFKSTRTSSISIVDHTLSTIVFVGFLVSWMVFPWSIGDKGDSTFLFLTIMSFIDVIAGFTITIAAARRDFALGGRE</sequence>